<organism evidence="2 3">
    <name type="scientific">Elaeis guineensis var. tenera</name>
    <name type="common">Oil palm</name>
    <dbReference type="NCBI Taxonomy" id="51953"/>
    <lineage>
        <taxon>Eukaryota</taxon>
        <taxon>Viridiplantae</taxon>
        <taxon>Streptophyta</taxon>
        <taxon>Embryophyta</taxon>
        <taxon>Tracheophyta</taxon>
        <taxon>Spermatophyta</taxon>
        <taxon>Magnoliopsida</taxon>
        <taxon>Liliopsida</taxon>
        <taxon>Arecaceae</taxon>
        <taxon>Arecoideae</taxon>
        <taxon>Cocoseae</taxon>
        <taxon>Elaeidinae</taxon>
        <taxon>Elaeis</taxon>
    </lineage>
</organism>
<evidence type="ECO:0000313" key="3">
    <source>
        <dbReference type="RefSeq" id="XP_010911594.1"/>
    </source>
</evidence>
<keyword evidence="2" id="KW-1185">Reference proteome</keyword>
<dbReference type="InterPro" id="IPR052408">
    <property type="entry name" value="Exonuclease_MUT-7-like"/>
</dbReference>
<dbReference type="Gene3D" id="3.30.420.10">
    <property type="entry name" value="Ribonuclease H-like superfamily/Ribonuclease H"/>
    <property type="match status" value="1"/>
</dbReference>
<dbReference type="PANTHER" id="PTHR47765">
    <property type="entry name" value="3'-5' EXONUCLEASE DOMAIN-CONTAINING PROTEIN"/>
    <property type="match status" value="1"/>
</dbReference>
<dbReference type="InterPro" id="IPR012337">
    <property type="entry name" value="RNaseH-like_sf"/>
</dbReference>
<evidence type="ECO:0000313" key="2">
    <source>
        <dbReference type="Proteomes" id="UP000504607"/>
    </source>
</evidence>
<dbReference type="InterPro" id="IPR036397">
    <property type="entry name" value="RNaseH_sf"/>
</dbReference>
<reference evidence="3" key="1">
    <citation type="submission" date="2025-08" db="UniProtKB">
        <authorList>
            <consortium name="RefSeq"/>
        </authorList>
    </citation>
    <scope>IDENTIFICATION</scope>
</reference>
<proteinExistence type="predicted"/>
<dbReference type="Proteomes" id="UP000504607">
    <property type="component" value="Unplaced"/>
</dbReference>
<dbReference type="RefSeq" id="XP_010911594.1">
    <property type="nucleotide sequence ID" value="XM_010913292.3"/>
</dbReference>
<feature type="region of interest" description="Disordered" evidence="1">
    <location>
        <begin position="47"/>
        <end position="67"/>
    </location>
</feature>
<dbReference type="AlphaFoldDB" id="A0A6I9QPY8"/>
<protein>
    <submittedName>
        <fullName evidence="3">Uncharacterized protein LOC105037651</fullName>
    </submittedName>
</protein>
<dbReference type="SUPFAM" id="SSF53098">
    <property type="entry name" value="Ribonuclease H-like"/>
    <property type="match status" value="1"/>
</dbReference>
<evidence type="ECO:0000256" key="1">
    <source>
        <dbReference type="SAM" id="MobiDB-lite"/>
    </source>
</evidence>
<gene>
    <name evidence="3" type="primary">LOC105037651</name>
</gene>
<dbReference type="PANTHER" id="PTHR47765:SF2">
    <property type="entry name" value="EXONUCLEASE MUT-7 HOMOLOG"/>
    <property type="match status" value="1"/>
</dbReference>
<name>A0A6I9QPY8_ELAGV</name>
<sequence>MESSKTRPRSFEIHMVTAADSPAFSLLRWALHRTPVVGLDAEWKPSRKNHHQYGERDGGGGGATSAPGHMPSFPSVSLLQIACRVRREPSDPAVGESPVFLVDLLSVPLPALYELLKEMFVDPSVLKLGFKFKQDLVYLSSTFSSQGCHPGFDRVLTLSLSLCFSYFFEVLYEF</sequence>
<dbReference type="GO" id="GO:0003676">
    <property type="term" value="F:nucleic acid binding"/>
    <property type="evidence" value="ECO:0007669"/>
    <property type="project" value="InterPro"/>
</dbReference>
<accession>A0A6I9QPY8</accession>
<dbReference type="InParanoid" id="A0A6I9QPY8"/>
<dbReference type="OrthoDB" id="10261556at2759"/>